<evidence type="ECO:0000256" key="6">
    <source>
        <dbReference type="SAM" id="MobiDB-lite"/>
    </source>
</evidence>
<comment type="caution">
    <text evidence="10">The sequence shown here is derived from an EMBL/GenBank/DDBJ whole genome shotgun (WGS) entry which is preliminary data.</text>
</comment>
<dbReference type="Pfam" id="PF00441">
    <property type="entry name" value="Acyl-CoA_dh_1"/>
    <property type="match status" value="1"/>
</dbReference>
<evidence type="ECO:0000256" key="3">
    <source>
        <dbReference type="ARBA" id="ARBA00022630"/>
    </source>
</evidence>
<dbReference type="PANTHER" id="PTHR43292">
    <property type="entry name" value="ACYL-COA DEHYDROGENASE"/>
    <property type="match status" value="1"/>
</dbReference>
<comment type="similarity">
    <text evidence="2">Belongs to the acyl-CoA dehydrogenase family.</text>
</comment>
<sequence length="742" mass="77222">MTLSHCSSVISVSRAVPPSPALLTTASSRPWRRWLAAHTPAAPLPSLETAEGFAAHRAWERALAAGRWSAVTWLEEYGGRGASVIERLLFEEEYYAAGAPGRVSQNGISLLAPTLFEHGSAEQRARILPPMARGETIWAQAWSEPESGSDLASLRSTARRADGGWRLSGQKTWSSRAAFADRAFGLFRSDPAADAPHRGLTYLMFALDAPGVTVRPIGRLDGKPAFAELFLDEVFVPDEDVIGEPGQGWRIAMGTAGNERGLTLRSPGRFTAAARRLVALWRERADEAGSEPGIEAAARRPWTCWAPTANCPMPPTTRTRPARGPTATPSPWRARSPRARTRSSAASSPSGCWACRRGAGEGDGSVAAAEAVRPVAGDEPIGRREGARMRFMLDQAQTDFGRTVDRMLGGADTPHAIRAWGRGEHAPGRAVWGRLANTGVTGLAVPEAYEGVGPLPVELGVAYVAAGRHAVPGPLAETAAAAVLLAALAEGGTARTGQVAEGWLPRIADGRAPVTLAAADGGPYALDADAADAVFAVAGEELWLAPGHGPVQPSFDPARRLARPLPGGELLARGPAVAAAAARAADWAAFATAALSLGTGLALVERTAAYVGQRIQFGRPIGSFQAVKHRLADALIGLEFARPLLYGAAVALASGSTGGALVSGPAGGALASGSTSDARAEVAAAKVATGAAAYAAARTALQLHGALGCTDEYDLSLWIRRARALRSAWGSPSVCRARVLAP</sequence>
<keyword evidence="11" id="KW-1185">Reference proteome</keyword>
<evidence type="ECO:0000313" key="11">
    <source>
        <dbReference type="Proteomes" id="UP000530530"/>
    </source>
</evidence>
<evidence type="ECO:0000313" key="10">
    <source>
        <dbReference type="EMBL" id="MBB4780366.1"/>
    </source>
</evidence>
<gene>
    <name evidence="10" type="ORF">BJY27_001327</name>
</gene>
<comment type="cofactor">
    <cofactor evidence="1">
        <name>FAD</name>
        <dbReference type="ChEBI" id="CHEBI:57692"/>
    </cofactor>
</comment>
<dbReference type="InterPro" id="IPR036250">
    <property type="entry name" value="AcylCo_DH-like_C"/>
</dbReference>
<dbReference type="EMBL" id="JACHNG010000001">
    <property type="protein sequence ID" value="MBB4780366.1"/>
    <property type="molecule type" value="Genomic_DNA"/>
</dbReference>
<dbReference type="Gene3D" id="2.40.110.10">
    <property type="entry name" value="Butyryl-CoA Dehydrogenase, subunit A, domain 2"/>
    <property type="match status" value="1"/>
</dbReference>
<dbReference type="Proteomes" id="UP000530530">
    <property type="component" value="Unassembled WGS sequence"/>
</dbReference>
<keyword evidence="4" id="KW-0274">FAD</keyword>
<evidence type="ECO:0000256" key="2">
    <source>
        <dbReference type="ARBA" id="ARBA00009347"/>
    </source>
</evidence>
<feature type="domain" description="Acyl-CoA dehydrogenase/oxidase N-terminal" evidence="9">
    <location>
        <begin position="52"/>
        <end position="135"/>
    </location>
</feature>
<feature type="domain" description="Acyl-CoA dehydrogenase/oxidase N-terminal" evidence="9">
    <location>
        <begin position="397"/>
        <end position="510"/>
    </location>
</feature>
<evidence type="ECO:0000259" key="8">
    <source>
        <dbReference type="Pfam" id="PF02770"/>
    </source>
</evidence>
<keyword evidence="3" id="KW-0285">Flavoprotein</keyword>
<accession>A0ABR6LDF7</accession>
<proteinExistence type="inferred from homology"/>
<dbReference type="SUPFAM" id="SSF56645">
    <property type="entry name" value="Acyl-CoA dehydrogenase NM domain-like"/>
    <property type="match status" value="2"/>
</dbReference>
<dbReference type="InterPro" id="IPR006091">
    <property type="entry name" value="Acyl-CoA_Oxase/DH_mid-dom"/>
</dbReference>
<feature type="domain" description="Acyl-CoA oxidase/dehydrogenase middle" evidence="8">
    <location>
        <begin position="139"/>
        <end position="232"/>
    </location>
</feature>
<dbReference type="Gene3D" id="1.10.540.10">
    <property type="entry name" value="Acyl-CoA dehydrogenase/oxidase, N-terminal domain"/>
    <property type="match status" value="2"/>
</dbReference>
<dbReference type="InterPro" id="IPR013786">
    <property type="entry name" value="AcylCoA_DH/ox_N"/>
</dbReference>
<dbReference type="InterPro" id="IPR009100">
    <property type="entry name" value="AcylCoA_DH/oxidase_NM_dom_sf"/>
</dbReference>
<dbReference type="InterPro" id="IPR009075">
    <property type="entry name" value="AcylCo_DH/oxidase_C"/>
</dbReference>
<evidence type="ECO:0000259" key="7">
    <source>
        <dbReference type="Pfam" id="PF00441"/>
    </source>
</evidence>
<name>A0ABR6LDF7_9ACTN</name>
<reference evidence="10 11" key="1">
    <citation type="submission" date="2020-08" db="EMBL/GenBank/DDBJ databases">
        <title>Sequencing the genomes of 1000 actinobacteria strains.</title>
        <authorList>
            <person name="Klenk H.-P."/>
        </authorList>
    </citation>
    <scope>NUCLEOTIDE SEQUENCE [LARGE SCALE GENOMIC DNA]</scope>
    <source>
        <strain evidence="10 11">DSM 41530</strain>
    </source>
</reference>
<evidence type="ECO:0000256" key="4">
    <source>
        <dbReference type="ARBA" id="ARBA00022827"/>
    </source>
</evidence>
<dbReference type="Gene3D" id="1.20.140.10">
    <property type="entry name" value="Butyryl-CoA Dehydrogenase, subunit A, domain 3"/>
    <property type="match status" value="1"/>
</dbReference>
<keyword evidence="5" id="KW-0560">Oxidoreductase</keyword>
<dbReference type="InterPro" id="IPR046373">
    <property type="entry name" value="Acyl-CoA_Oxase/DH_mid-dom_sf"/>
</dbReference>
<organism evidence="10 11">
    <name type="scientific">Streptomyces rapamycinicus</name>
    <dbReference type="NCBI Taxonomy" id="1226757"/>
    <lineage>
        <taxon>Bacteria</taxon>
        <taxon>Bacillati</taxon>
        <taxon>Actinomycetota</taxon>
        <taxon>Actinomycetes</taxon>
        <taxon>Kitasatosporales</taxon>
        <taxon>Streptomycetaceae</taxon>
        <taxon>Streptomyces</taxon>
        <taxon>Streptomyces violaceusniger group</taxon>
    </lineage>
</organism>
<feature type="domain" description="Acyl-CoA dehydrogenase/oxidase C-terminal" evidence="7">
    <location>
        <begin position="581"/>
        <end position="737"/>
    </location>
</feature>
<protein>
    <submittedName>
        <fullName evidence="10">Alkylation response protein AidB-like acyl-CoA dehydrogenase</fullName>
    </submittedName>
</protein>
<dbReference type="Pfam" id="PF02770">
    <property type="entry name" value="Acyl-CoA_dh_M"/>
    <property type="match status" value="1"/>
</dbReference>
<evidence type="ECO:0000259" key="9">
    <source>
        <dbReference type="Pfam" id="PF02771"/>
    </source>
</evidence>
<dbReference type="SUPFAM" id="SSF47203">
    <property type="entry name" value="Acyl-CoA dehydrogenase C-terminal domain-like"/>
    <property type="match status" value="1"/>
</dbReference>
<evidence type="ECO:0000256" key="5">
    <source>
        <dbReference type="ARBA" id="ARBA00023002"/>
    </source>
</evidence>
<evidence type="ECO:0000256" key="1">
    <source>
        <dbReference type="ARBA" id="ARBA00001974"/>
    </source>
</evidence>
<feature type="compositionally biased region" description="Low complexity" evidence="6">
    <location>
        <begin position="316"/>
        <end position="334"/>
    </location>
</feature>
<dbReference type="Pfam" id="PF02771">
    <property type="entry name" value="Acyl-CoA_dh_N"/>
    <property type="match status" value="2"/>
</dbReference>
<dbReference type="InterPro" id="IPR037069">
    <property type="entry name" value="AcylCoA_DH/ox_N_sf"/>
</dbReference>
<dbReference type="InterPro" id="IPR052161">
    <property type="entry name" value="Mycobact_Acyl-CoA_DH"/>
</dbReference>
<feature type="region of interest" description="Disordered" evidence="6">
    <location>
        <begin position="309"/>
        <end position="351"/>
    </location>
</feature>
<dbReference type="PANTHER" id="PTHR43292:SF3">
    <property type="entry name" value="ACYL-COA DEHYDROGENASE FADE29"/>
    <property type="match status" value="1"/>
</dbReference>